<proteinExistence type="predicted"/>
<name>A0A518JZB7_9BACT</name>
<feature type="region of interest" description="Disordered" evidence="1">
    <location>
        <begin position="112"/>
        <end position="131"/>
    </location>
</feature>
<gene>
    <name evidence="2" type="ORF">Poly24_46210</name>
</gene>
<dbReference type="EMBL" id="CP036348">
    <property type="protein sequence ID" value="QDV70888.1"/>
    <property type="molecule type" value="Genomic_DNA"/>
</dbReference>
<dbReference type="KEGG" id="rcf:Poly24_46210"/>
<evidence type="ECO:0000256" key="1">
    <source>
        <dbReference type="SAM" id="MobiDB-lite"/>
    </source>
</evidence>
<reference evidence="2 3" key="1">
    <citation type="submission" date="2019-02" db="EMBL/GenBank/DDBJ databases">
        <title>Deep-cultivation of Planctomycetes and their phenomic and genomic characterization uncovers novel biology.</title>
        <authorList>
            <person name="Wiegand S."/>
            <person name="Jogler M."/>
            <person name="Boedeker C."/>
            <person name="Pinto D."/>
            <person name="Vollmers J."/>
            <person name="Rivas-Marin E."/>
            <person name="Kohn T."/>
            <person name="Peeters S.H."/>
            <person name="Heuer A."/>
            <person name="Rast P."/>
            <person name="Oberbeckmann S."/>
            <person name="Bunk B."/>
            <person name="Jeske O."/>
            <person name="Meyerdierks A."/>
            <person name="Storesund J.E."/>
            <person name="Kallscheuer N."/>
            <person name="Luecker S."/>
            <person name="Lage O.M."/>
            <person name="Pohl T."/>
            <person name="Merkel B.J."/>
            <person name="Hornburger P."/>
            <person name="Mueller R.-W."/>
            <person name="Bruemmer F."/>
            <person name="Labrenz M."/>
            <person name="Spormann A.M."/>
            <person name="Op den Camp H."/>
            <person name="Overmann J."/>
            <person name="Amann R."/>
            <person name="Jetten M.S.M."/>
            <person name="Mascher T."/>
            <person name="Medema M.H."/>
            <person name="Devos D.P."/>
            <person name="Kaster A.-K."/>
            <person name="Ovreas L."/>
            <person name="Rohde M."/>
            <person name="Galperin M.Y."/>
            <person name="Jogler C."/>
        </authorList>
    </citation>
    <scope>NUCLEOTIDE SEQUENCE [LARGE SCALE GENOMIC DNA]</scope>
    <source>
        <strain evidence="2 3">Poly24</strain>
    </source>
</reference>
<organism evidence="2 3">
    <name type="scientific">Rosistilla carotiformis</name>
    <dbReference type="NCBI Taxonomy" id="2528017"/>
    <lineage>
        <taxon>Bacteria</taxon>
        <taxon>Pseudomonadati</taxon>
        <taxon>Planctomycetota</taxon>
        <taxon>Planctomycetia</taxon>
        <taxon>Pirellulales</taxon>
        <taxon>Pirellulaceae</taxon>
        <taxon>Rosistilla</taxon>
    </lineage>
</organism>
<accession>A0A518JZB7</accession>
<protein>
    <submittedName>
        <fullName evidence="2">Uncharacterized protein</fullName>
    </submittedName>
</protein>
<evidence type="ECO:0000313" key="2">
    <source>
        <dbReference type="EMBL" id="QDV70888.1"/>
    </source>
</evidence>
<keyword evidence="3" id="KW-1185">Reference proteome</keyword>
<dbReference type="Proteomes" id="UP000315082">
    <property type="component" value="Chromosome"/>
</dbReference>
<evidence type="ECO:0000313" key="3">
    <source>
        <dbReference type="Proteomes" id="UP000315082"/>
    </source>
</evidence>
<sequence>MRIPFERQILLFSVALNREYPVHSTGVCRVKGLCKVESGVRISQTGFSIHLREYSRRVLGSLLEGPPTLPGRLAARSIMLGPSIWGWYIINSRQVWISDNASRIASRWRHSEAVPGGSWNGRRDSGNGRPRKLRVANRHSEHGPKPVFRSHQRMLSTCSGGRRRCFLFLPTRSWNWKQSRRLERVASLRGGHLLSRLVLGAPGGLAFRRHAWRSQILLKTGAGLWSGVLVLKYAIGVPSSPVYLVGDESIAVASRLTDWI</sequence>
<dbReference type="AlphaFoldDB" id="A0A518JZB7"/>